<gene>
    <name evidence="2" type="ORF">BGX16_2769</name>
</gene>
<comment type="caution">
    <text evidence="2">The sequence shown here is derived from an EMBL/GenBank/DDBJ whole genome shotgun (WGS) entry which is preliminary data.</text>
</comment>
<dbReference type="Proteomes" id="UP000231134">
    <property type="component" value="Unassembled WGS sequence"/>
</dbReference>
<dbReference type="PROSITE" id="PS51257">
    <property type="entry name" value="PROKAR_LIPOPROTEIN"/>
    <property type="match status" value="1"/>
</dbReference>
<protein>
    <recommendedName>
        <fullName evidence="4">Entry exclusion protein 2</fullName>
    </recommendedName>
</protein>
<evidence type="ECO:0008006" key="4">
    <source>
        <dbReference type="Google" id="ProtNLM"/>
    </source>
</evidence>
<keyword evidence="1" id="KW-0732">Signal</keyword>
<dbReference type="EMBL" id="PGEX01000001">
    <property type="protein sequence ID" value="PJJ42725.1"/>
    <property type="molecule type" value="Genomic_DNA"/>
</dbReference>
<feature type="chain" id="PRO_5014728217" description="Entry exclusion protein 2" evidence="1">
    <location>
        <begin position="20"/>
        <end position="148"/>
    </location>
</feature>
<evidence type="ECO:0000313" key="2">
    <source>
        <dbReference type="EMBL" id="PJJ42725.1"/>
    </source>
</evidence>
<accession>A0A2M9AAH6</accession>
<evidence type="ECO:0000313" key="3">
    <source>
        <dbReference type="Proteomes" id="UP000231134"/>
    </source>
</evidence>
<dbReference type="RefSeq" id="WP_100426569.1">
    <property type="nucleotide sequence ID" value="NZ_JAXFBG010000137.1"/>
</dbReference>
<name>A0A2M9AAH6_9BACT</name>
<sequence>MTIRSLAIASLAIFAAACSSTRIPTAEVATHNDTSRNIPKIDNMIVDLKKSYISQCYEPILAKNPPENQCQTELFQMLERRYHLNYNQQNIDQASNDLFFRDVDSRLRKMVRTDPEVRSAVRSGAFRNADEMLSYYKEKYAFDTRSQN</sequence>
<evidence type="ECO:0000256" key="1">
    <source>
        <dbReference type="SAM" id="SignalP"/>
    </source>
</evidence>
<keyword evidence="3" id="KW-1185">Reference proteome</keyword>
<dbReference type="OrthoDB" id="9796198at2"/>
<reference evidence="2 3" key="1">
    <citation type="submission" date="2017-11" db="EMBL/GenBank/DDBJ databases">
        <title>Animal gut microbial communities from fecal samples from Wisconsin, USA.</title>
        <authorList>
            <person name="Neumann A."/>
        </authorList>
    </citation>
    <scope>NUCLEOTIDE SEQUENCE [LARGE SCALE GENOMIC DNA]</scope>
    <source>
        <strain evidence="2 3">UWS3</strain>
    </source>
</reference>
<proteinExistence type="predicted"/>
<organism evidence="2 3">
    <name type="scientific">Hallerella succinigenes</name>
    <dbReference type="NCBI Taxonomy" id="1896222"/>
    <lineage>
        <taxon>Bacteria</taxon>
        <taxon>Pseudomonadati</taxon>
        <taxon>Fibrobacterota</taxon>
        <taxon>Fibrobacteria</taxon>
        <taxon>Fibrobacterales</taxon>
        <taxon>Fibrobacteraceae</taxon>
        <taxon>Hallerella</taxon>
    </lineage>
</organism>
<dbReference type="AlphaFoldDB" id="A0A2M9AAH6"/>
<feature type="signal peptide" evidence="1">
    <location>
        <begin position="1"/>
        <end position="19"/>
    </location>
</feature>